<dbReference type="SUPFAM" id="SSF50129">
    <property type="entry name" value="GroES-like"/>
    <property type="match status" value="1"/>
</dbReference>
<dbReference type="InterPro" id="IPR011032">
    <property type="entry name" value="GroES-like_sf"/>
</dbReference>
<dbReference type="InterPro" id="IPR036291">
    <property type="entry name" value="NAD(P)-bd_dom_sf"/>
</dbReference>
<feature type="region of interest" description="Disordered" evidence="1">
    <location>
        <begin position="323"/>
        <end position="357"/>
    </location>
</feature>
<dbReference type="Pfam" id="PF08240">
    <property type="entry name" value="ADH_N"/>
    <property type="match status" value="1"/>
</dbReference>
<feature type="compositionally biased region" description="Basic and acidic residues" evidence="1">
    <location>
        <begin position="338"/>
        <end position="350"/>
    </location>
</feature>
<dbReference type="Gene3D" id="3.40.50.720">
    <property type="entry name" value="NAD(P)-binding Rossmann-like Domain"/>
    <property type="match status" value="1"/>
</dbReference>
<accession>A0ABN5PNM7</accession>
<evidence type="ECO:0000313" key="3">
    <source>
        <dbReference type="EMBL" id="AYD90038.1"/>
    </source>
</evidence>
<protein>
    <submittedName>
        <fullName evidence="3">NADP-dependent oxidoreductase</fullName>
    </submittedName>
</protein>
<dbReference type="InterPro" id="IPR050700">
    <property type="entry name" value="YIM1/Zinc_Alcohol_DH_Fams"/>
</dbReference>
<organism evidence="3 4">
    <name type="scientific">Actinomyces lilanjuaniae</name>
    <dbReference type="NCBI Taxonomy" id="2321394"/>
    <lineage>
        <taxon>Bacteria</taxon>
        <taxon>Bacillati</taxon>
        <taxon>Actinomycetota</taxon>
        <taxon>Actinomycetes</taxon>
        <taxon>Actinomycetales</taxon>
        <taxon>Actinomycetaceae</taxon>
        <taxon>Actinomyces</taxon>
    </lineage>
</organism>
<evidence type="ECO:0000259" key="2">
    <source>
        <dbReference type="SMART" id="SM00829"/>
    </source>
</evidence>
<dbReference type="SMART" id="SM00829">
    <property type="entry name" value="PKS_ER"/>
    <property type="match status" value="1"/>
</dbReference>
<reference evidence="3 4" key="1">
    <citation type="submission" date="2018-09" db="EMBL/GenBank/DDBJ databases">
        <authorList>
            <person name="Li J."/>
        </authorList>
    </citation>
    <scope>NUCLEOTIDE SEQUENCE [LARGE SCALE GENOMIC DNA]</scope>
    <source>
        <strain evidence="3 4">2129</strain>
    </source>
</reference>
<dbReference type="InterPro" id="IPR013154">
    <property type="entry name" value="ADH-like_N"/>
</dbReference>
<dbReference type="Pfam" id="PF13602">
    <property type="entry name" value="ADH_zinc_N_2"/>
    <property type="match status" value="1"/>
</dbReference>
<evidence type="ECO:0000256" key="1">
    <source>
        <dbReference type="SAM" id="MobiDB-lite"/>
    </source>
</evidence>
<dbReference type="CDD" id="cd05289">
    <property type="entry name" value="MDR_like_2"/>
    <property type="match status" value="1"/>
</dbReference>
<dbReference type="RefSeq" id="WP_119836088.1">
    <property type="nucleotide sequence ID" value="NZ_CP032514.1"/>
</dbReference>
<proteinExistence type="predicted"/>
<dbReference type="InterPro" id="IPR020843">
    <property type="entry name" value="ER"/>
</dbReference>
<dbReference type="Gene3D" id="3.90.180.10">
    <property type="entry name" value="Medium-chain alcohol dehydrogenases, catalytic domain"/>
    <property type="match status" value="1"/>
</dbReference>
<gene>
    <name evidence="3" type="ORF">D5R93_08485</name>
</gene>
<dbReference type="EMBL" id="CP032514">
    <property type="protein sequence ID" value="AYD90038.1"/>
    <property type="molecule type" value="Genomic_DNA"/>
</dbReference>
<dbReference type="Proteomes" id="UP000273001">
    <property type="component" value="Chromosome"/>
</dbReference>
<evidence type="ECO:0000313" key="4">
    <source>
        <dbReference type="Proteomes" id="UP000273001"/>
    </source>
</evidence>
<dbReference type="PANTHER" id="PTHR11695:SF294">
    <property type="entry name" value="RETICULON-4-INTERACTING PROTEIN 1, MITOCHONDRIAL"/>
    <property type="match status" value="1"/>
</dbReference>
<name>A0ABN5PNM7_9ACTO</name>
<sequence>MHALMLDKYGAPLRPATIPTPSPAPHEVLVRMVASGVNHVDERVRAGEFKNIFRLNLPKVLGSELAGEVVEVGSAVTDFAVGDRVYGYTGMTAMGSFAETVAIDSAAVAAVPSSVSLVEAASLPLSALTTWRAFTGLWHLSPGQVVLIHGGTGGVGVVAIQLAKHLGATVVTTASAANADYARELGADLVIDYRSEDFVERLKSVPVDLVLDTQGGDVIYRSLDVVRPGGMVIGLASVPDPGVADQIGAGPVLRLAVTVLSHRLRRRARSRGASYRFLFFFPDGEVLRTVAKIVDSGALRPQVGRVLPFERTREALAQLQAGGTRGKVVVTTQPEEVTENRPRTPGKDQADPSPFVD</sequence>
<dbReference type="SUPFAM" id="SSF51735">
    <property type="entry name" value="NAD(P)-binding Rossmann-fold domains"/>
    <property type="match status" value="1"/>
</dbReference>
<dbReference type="PANTHER" id="PTHR11695">
    <property type="entry name" value="ALCOHOL DEHYDROGENASE RELATED"/>
    <property type="match status" value="1"/>
</dbReference>
<keyword evidence="4" id="KW-1185">Reference proteome</keyword>
<feature type="domain" description="Enoyl reductase (ER)" evidence="2">
    <location>
        <begin position="10"/>
        <end position="330"/>
    </location>
</feature>